<protein>
    <submittedName>
        <fullName evidence="2">Uncharacterized protein</fullName>
    </submittedName>
</protein>
<gene>
    <name evidence="2" type="ORF">L207DRAFT_640086</name>
</gene>
<feature type="region of interest" description="Disordered" evidence="1">
    <location>
        <begin position="546"/>
        <end position="583"/>
    </location>
</feature>
<feature type="region of interest" description="Disordered" evidence="1">
    <location>
        <begin position="329"/>
        <end position="458"/>
    </location>
</feature>
<dbReference type="AlphaFoldDB" id="A0A2J6R160"/>
<keyword evidence="3" id="KW-1185">Reference proteome</keyword>
<dbReference type="OrthoDB" id="3488800at2759"/>
<reference evidence="2 3" key="1">
    <citation type="submission" date="2016-04" db="EMBL/GenBank/DDBJ databases">
        <title>A degradative enzymes factory behind the ericoid mycorrhizal symbiosis.</title>
        <authorList>
            <consortium name="DOE Joint Genome Institute"/>
            <person name="Martino E."/>
            <person name="Morin E."/>
            <person name="Grelet G."/>
            <person name="Kuo A."/>
            <person name="Kohler A."/>
            <person name="Daghino S."/>
            <person name="Barry K."/>
            <person name="Choi C."/>
            <person name="Cichocki N."/>
            <person name="Clum A."/>
            <person name="Copeland A."/>
            <person name="Hainaut M."/>
            <person name="Haridas S."/>
            <person name="Labutti K."/>
            <person name="Lindquist E."/>
            <person name="Lipzen A."/>
            <person name="Khouja H.-R."/>
            <person name="Murat C."/>
            <person name="Ohm R."/>
            <person name="Olson A."/>
            <person name="Spatafora J."/>
            <person name="Veneault-Fourrey C."/>
            <person name="Henrissat B."/>
            <person name="Grigoriev I."/>
            <person name="Martin F."/>
            <person name="Perotto S."/>
        </authorList>
    </citation>
    <scope>NUCLEOTIDE SEQUENCE [LARGE SCALE GENOMIC DNA]</scope>
    <source>
        <strain evidence="2 3">F</strain>
    </source>
</reference>
<feature type="compositionally biased region" description="Basic and acidic residues" evidence="1">
    <location>
        <begin position="550"/>
        <end position="559"/>
    </location>
</feature>
<accession>A0A2J6R160</accession>
<evidence type="ECO:0000313" key="2">
    <source>
        <dbReference type="EMBL" id="PMD32257.1"/>
    </source>
</evidence>
<feature type="region of interest" description="Disordered" evidence="1">
    <location>
        <begin position="475"/>
        <end position="512"/>
    </location>
</feature>
<evidence type="ECO:0000256" key="1">
    <source>
        <dbReference type="SAM" id="MobiDB-lite"/>
    </source>
</evidence>
<dbReference type="Proteomes" id="UP000235786">
    <property type="component" value="Unassembled WGS sequence"/>
</dbReference>
<name>A0A2J6R160_HYAVF</name>
<evidence type="ECO:0000313" key="3">
    <source>
        <dbReference type="Proteomes" id="UP000235786"/>
    </source>
</evidence>
<dbReference type="EMBL" id="KZ613959">
    <property type="protein sequence ID" value="PMD32257.1"/>
    <property type="molecule type" value="Genomic_DNA"/>
</dbReference>
<feature type="compositionally biased region" description="Pro residues" evidence="1">
    <location>
        <begin position="491"/>
        <end position="503"/>
    </location>
</feature>
<proteinExistence type="predicted"/>
<organism evidence="2 3">
    <name type="scientific">Hyaloscypha variabilis (strain UAMH 11265 / GT02V1 / F)</name>
    <name type="common">Meliniomyces variabilis</name>
    <dbReference type="NCBI Taxonomy" id="1149755"/>
    <lineage>
        <taxon>Eukaryota</taxon>
        <taxon>Fungi</taxon>
        <taxon>Dikarya</taxon>
        <taxon>Ascomycota</taxon>
        <taxon>Pezizomycotina</taxon>
        <taxon>Leotiomycetes</taxon>
        <taxon>Helotiales</taxon>
        <taxon>Hyaloscyphaceae</taxon>
        <taxon>Hyaloscypha</taxon>
        <taxon>Hyaloscypha variabilis</taxon>
    </lineage>
</organism>
<sequence length="583" mass="66577">MPTKKGKSVESLDESLGRKLTFRFKGSGSRQISQFWVRRTMMMYHSKVVREACKKDPELRDFNEPDIDGISEVFPVVKQFVHEDVVPIGPGEVVGCLSREATIYIHQMFRLYRFAVQYEMEDLADRTIDEIQSHEFRCRGYLRMQWILDVYKSTQPGSVLRLYCAASLYHSGIRTFDREFECHRASNFKMVRDEFPEVVDDIKRMAKVFHDRSTFTEGFKIVDHRNQKAFGMCVFHLHSESKVCHVRSRIARQARTWGRGWGNWEMVRSDVPLPTVYPVDNGSDTESDNDPVDEEWEEICGLDDAEAAAAKTTKHTSPEFTDSAISGGEEELDEEMDTTPSPSSSISSADLFRVAPSNGTDNTKELRTAPSSLLGGNVGSGERDKKKKYLLPKSPQHSGGPISNGNPEKKKQLLPRSQVMPADPQAPDSPKNQAEDQLLNELLDSVSKTQAEDDESCDSFKELSFKGLDRYFHKLTPQQYEAQRSGKQHTPTPPEPLPKPALRPHPQVFQRPASVKPEVFGCKTCERTFAHKEDFLRHISRKKKKLCTPVERKRQRSESLDEASLTPLEHIHRRPRLDYRPGD</sequence>
<feature type="compositionally biased region" description="Polar residues" evidence="1">
    <location>
        <begin position="395"/>
        <end position="406"/>
    </location>
</feature>